<dbReference type="GO" id="GO:0098796">
    <property type="term" value="C:membrane protein complex"/>
    <property type="evidence" value="ECO:0007669"/>
    <property type="project" value="UniProtKB-ARBA"/>
</dbReference>
<dbReference type="KEGG" id="xap:XA3_19450"/>
<feature type="domain" description="ABC transporter" evidence="6">
    <location>
        <begin position="2"/>
        <end position="242"/>
    </location>
</feature>
<reference evidence="7 8" key="1">
    <citation type="journal article" date="2023" name="Microbiol. Spectr.">
        <title>Symbiosis of Carpenter Bees with Uncharacterized Lactic Acid Bacteria Showing NAD Auxotrophy.</title>
        <authorList>
            <person name="Kawasaki S."/>
            <person name="Ozawa K."/>
            <person name="Mori T."/>
            <person name="Yamamoto A."/>
            <person name="Ito M."/>
            <person name="Ohkuma M."/>
            <person name="Sakamoto M."/>
            <person name="Matsutani M."/>
        </authorList>
    </citation>
    <scope>NUCLEOTIDE SEQUENCE [LARGE SCALE GENOMIC DNA]</scope>
    <source>
        <strain evidence="7 8">XA3</strain>
    </source>
</reference>
<evidence type="ECO:0000256" key="4">
    <source>
        <dbReference type="ARBA" id="ARBA00022840"/>
    </source>
</evidence>
<evidence type="ECO:0000256" key="2">
    <source>
        <dbReference type="ARBA" id="ARBA00022448"/>
    </source>
</evidence>
<evidence type="ECO:0000256" key="1">
    <source>
        <dbReference type="ARBA" id="ARBA00005417"/>
    </source>
</evidence>
<evidence type="ECO:0000259" key="6">
    <source>
        <dbReference type="PROSITE" id="PS50893"/>
    </source>
</evidence>
<dbReference type="FunFam" id="3.40.50.300:FF:000032">
    <property type="entry name" value="Export ABC transporter ATP-binding protein"/>
    <property type="match status" value="1"/>
</dbReference>
<dbReference type="PROSITE" id="PS50893">
    <property type="entry name" value="ABC_TRANSPORTER_2"/>
    <property type="match status" value="1"/>
</dbReference>
<keyword evidence="4 7" id="KW-0067">ATP-binding</keyword>
<dbReference type="Gene3D" id="3.40.50.300">
    <property type="entry name" value="P-loop containing nucleotide triphosphate hydrolases"/>
    <property type="match status" value="1"/>
</dbReference>
<dbReference type="GO" id="GO:0016887">
    <property type="term" value="F:ATP hydrolysis activity"/>
    <property type="evidence" value="ECO:0007669"/>
    <property type="project" value="InterPro"/>
</dbReference>
<keyword evidence="3" id="KW-0547">Nucleotide-binding</keyword>
<dbReference type="SUPFAM" id="SSF52540">
    <property type="entry name" value="P-loop containing nucleoside triphosphate hydrolases"/>
    <property type="match status" value="1"/>
</dbReference>
<dbReference type="GO" id="GO:0006865">
    <property type="term" value="P:amino acid transport"/>
    <property type="evidence" value="ECO:0007669"/>
    <property type="project" value="UniProtKB-KW"/>
</dbReference>
<dbReference type="Proteomes" id="UP001321861">
    <property type="component" value="Chromosome"/>
</dbReference>
<protein>
    <submittedName>
        <fullName evidence="7">ABC transporter ATP-binding protein</fullName>
    </submittedName>
</protein>
<dbReference type="Pfam" id="PF00005">
    <property type="entry name" value="ABC_tran"/>
    <property type="match status" value="1"/>
</dbReference>
<evidence type="ECO:0000313" key="7">
    <source>
        <dbReference type="EMBL" id="BDR59504.1"/>
    </source>
</evidence>
<comment type="similarity">
    <text evidence="1">Belongs to the ABC transporter superfamily.</text>
</comment>
<evidence type="ECO:0000313" key="8">
    <source>
        <dbReference type="Proteomes" id="UP001321861"/>
    </source>
</evidence>
<dbReference type="InterPro" id="IPR027417">
    <property type="entry name" value="P-loop_NTPase"/>
</dbReference>
<evidence type="ECO:0000256" key="3">
    <source>
        <dbReference type="ARBA" id="ARBA00022741"/>
    </source>
</evidence>
<gene>
    <name evidence="7" type="ORF">XA3_19450</name>
</gene>
<evidence type="ECO:0000256" key="5">
    <source>
        <dbReference type="ARBA" id="ARBA00022970"/>
    </source>
</evidence>
<dbReference type="InterPro" id="IPR017911">
    <property type="entry name" value="MacB-like_ATP-bd"/>
</dbReference>
<dbReference type="InterPro" id="IPR003593">
    <property type="entry name" value="AAA+_ATPase"/>
</dbReference>
<dbReference type="InterPro" id="IPR003439">
    <property type="entry name" value="ABC_transporter-like_ATP-bd"/>
</dbReference>
<organism evidence="7 8">
    <name type="scientific">Xylocopilactobacillus apicola</name>
    <dbReference type="NCBI Taxonomy" id="2932184"/>
    <lineage>
        <taxon>Bacteria</taxon>
        <taxon>Bacillati</taxon>
        <taxon>Bacillota</taxon>
        <taxon>Bacilli</taxon>
        <taxon>Lactobacillales</taxon>
        <taxon>Lactobacillaceae</taxon>
        <taxon>Xylocopilactobacillus</taxon>
    </lineage>
</organism>
<dbReference type="GO" id="GO:0005524">
    <property type="term" value="F:ATP binding"/>
    <property type="evidence" value="ECO:0007669"/>
    <property type="project" value="UniProtKB-KW"/>
</dbReference>
<dbReference type="EMBL" id="AP026802">
    <property type="protein sequence ID" value="BDR59504.1"/>
    <property type="molecule type" value="Genomic_DNA"/>
</dbReference>
<dbReference type="CDD" id="cd03255">
    <property type="entry name" value="ABC_MJ0796_LolCDE_FtsE"/>
    <property type="match status" value="1"/>
</dbReference>
<sequence>MLKLRNVEKTYYSMLKTRAERVLKGISFEVADNEFVAIMGESGAGKSTLLNLIATLDDPTAGTITLNGQDLNQVKEDERAKFRREHLGFIFQDFDLLDTFNVQDNIYLPLVLAKKPLSLMNTRLAEIAPKLGLSEVLNKHPYELSGGQQQRVAAARAIITNPELLLADEPTGALDSRTSAELLNLLEELNQAGQTTLMVTHSAVAASHSKRVLFIRDGIIFHQLYRGNLTQLQFLTKISETLTAMLGEADQHF</sequence>
<accession>A0AAU9CZT2</accession>
<dbReference type="AlphaFoldDB" id="A0AAU9CZT2"/>
<dbReference type="PANTHER" id="PTHR42798:SF7">
    <property type="entry name" value="ALPHA-D-RIBOSE 1-METHYLPHOSPHONATE 5-TRIPHOSPHATE SYNTHASE SUBUNIT PHNL"/>
    <property type="match status" value="1"/>
</dbReference>
<name>A0AAU9CZT2_9LACO</name>
<keyword evidence="2" id="KW-0813">Transport</keyword>
<dbReference type="PANTHER" id="PTHR42798">
    <property type="entry name" value="LIPOPROTEIN-RELEASING SYSTEM ATP-BINDING PROTEIN LOLD"/>
    <property type="match status" value="1"/>
</dbReference>
<keyword evidence="5" id="KW-0029">Amino-acid transport</keyword>
<dbReference type="GO" id="GO:0022857">
    <property type="term" value="F:transmembrane transporter activity"/>
    <property type="evidence" value="ECO:0007669"/>
    <property type="project" value="UniProtKB-ARBA"/>
</dbReference>
<proteinExistence type="inferred from homology"/>
<keyword evidence="8" id="KW-1185">Reference proteome</keyword>
<dbReference type="SMART" id="SM00382">
    <property type="entry name" value="AAA"/>
    <property type="match status" value="1"/>
</dbReference>